<evidence type="ECO:0000256" key="9">
    <source>
        <dbReference type="ARBA" id="ARBA00048693"/>
    </source>
</evidence>
<dbReference type="InterPro" id="IPR022571">
    <property type="entry name" value="Mg_chelatase_H_N"/>
</dbReference>
<comment type="pathway">
    <text evidence="8">Porphyrin-containing compound metabolism.</text>
</comment>
<dbReference type="NCBIfam" id="TIGR02025">
    <property type="entry name" value="BchH"/>
    <property type="match status" value="1"/>
</dbReference>
<keyword evidence="6" id="KW-0067">ATP-binding</keyword>
<evidence type="ECO:0000256" key="6">
    <source>
        <dbReference type="ARBA" id="ARBA00022840"/>
    </source>
</evidence>
<accession>A0A1Y5IIX0</accession>
<feature type="region of interest" description="Disordered" evidence="11">
    <location>
        <begin position="172"/>
        <end position="207"/>
    </location>
</feature>
<evidence type="ECO:0000256" key="3">
    <source>
        <dbReference type="ARBA" id="ARBA00022531"/>
    </source>
</evidence>
<keyword evidence="7" id="KW-0149">Chlorophyll biosynthesis</keyword>
<name>A0A1Y5IIX0_OSTTA</name>
<evidence type="ECO:0000256" key="1">
    <source>
        <dbReference type="ARBA" id="ARBA00010851"/>
    </source>
</evidence>
<dbReference type="EMBL" id="KZ155776">
    <property type="protein sequence ID" value="OUS48104.1"/>
    <property type="molecule type" value="Genomic_DNA"/>
</dbReference>
<dbReference type="InterPro" id="IPR011771">
    <property type="entry name" value="BchH"/>
</dbReference>
<dbReference type="Pfam" id="PF02514">
    <property type="entry name" value="CobN-Mg_chel"/>
    <property type="match status" value="1"/>
</dbReference>
<evidence type="ECO:0000313" key="14">
    <source>
        <dbReference type="EMBL" id="OUS48104.1"/>
    </source>
</evidence>
<evidence type="ECO:0000256" key="5">
    <source>
        <dbReference type="ARBA" id="ARBA00022741"/>
    </source>
</evidence>
<dbReference type="GO" id="GO:0016851">
    <property type="term" value="F:magnesium chelatase activity"/>
    <property type="evidence" value="ECO:0007669"/>
    <property type="project" value="UniProtKB-EC"/>
</dbReference>
<evidence type="ECO:0000256" key="10">
    <source>
        <dbReference type="SAM" id="Coils"/>
    </source>
</evidence>
<dbReference type="EC" id="6.6.1.1" evidence="2"/>
<evidence type="ECO:0000256" key="11">
    <source>
        <dbReference type="SAM" id="MobiDB-lite"/>
    </source>
</evidence>
<evidence type="ECO:0000256" key="2">
    <source>
        <dbReference type="ARBA" id="ARBA00012825"/>
    </source>
</evidence>
<dbReference type="PANTHER" id="PTHR44119:SF1">
    <property type="entry name" value="MAGNESIUM-CHELATASE SUBUNIT CHLH, CHLOROPLASTIC"/>
    <property type="match status" value="1"/>
</dbReference>
<reference evidence="14" key="1">
    <citation type="submission" date="2017-04" db="EMBL/GenBank/DDBJ databases">
        <title>Population genomics of picophytoplankton unveils novel chromosome hypervariability.</title>
        <authorList>
            <consortium name="DOE Joint Genome Institute"/>
            <person name="Blanc-Mathieu R."/>
            <person name="Krasovec M."/>
            <person name="Hebrard M."/>
            <person name="Yau S."/>
            <person name="Desgranges E."/>
            <person name="Martin J."/>
            <person name="Schackwitz W."/>
            <person name="Kuo A."/>
            <person name="Salin G."/>
            <person name="Donnadieu C."/>
            <person name="Desdevises Y."/>
            <person name="Sanchez-Ferandin S."/>
            <person name="Moreau H."/>
            <person name="Rivals E."/>
            <person name="Grigoriev I.V."/>
            <person name="Grimsley N."/>
            <person name="Eyre-Walker A."/>
            <person name="Piganeau G."/>
        </authorList>
    </citation>
    <scope>NUCLEOTIDE SEQUENCE [LARGE SCALE GENOMIC DNA]</scope>
    <source>
        <strain evidence="14">RCC 1115</strain>
    </source>
</reference>
<dbReference type="GO" id="GO:0005524">
    <property type="term" value="F:ATP binding"/>
    <property type="evidence" value="ECO:0007669"/>
    <property type="project" value="UniProtKB-KW"/>
</dbReference>
<keyword evidence="3" id="KW-0602">Photosynthesis</keyword>
<dbReference type="eggNOG" id="ENOG502RFFJ">
    <property type="taxonomic scope" value="Eukaryota"/>
</dbReference>
<dbReference type="Pfam" id="PF11965">
    <property type="entry name" value="DUF3479"/>
    <property type="match status" value="1"/>
</dbReference>
<proteinExistence type="inferred from homology"/>
<feature type="domain" description="CobN/magnesium chelatase" evidence="12">
    <location>
        <begin position="773"/>
        <end position="1932"/>
    </location>
</feature>
<dbReference type="Proteomes" id="UP000195557">
    <property type="component" value="Unassembled WGS sequence"/>
</dbReference>
<dbReference type="InterPro" id="IPR003672">
    <property type="entry name" value="CobN/Mg_chltase"/>
</dbReference>
<evidence type="ECO:0000256" key="4">
    <source>
        <dbReference type="ARBA" id="ARBA00022598"/>
    </source>
</evidence>
<feature type="compositionally biased region" description="Basic and acidic residues" evidence="11">
    <location>
        <begin position="183"/>
        <end position="198"/>
    </location>
</feature>
<feature type="domain" description="Magnesium chelatase subunit H N-terminal" evidence="13">
    <location>
        <begin position="611"/>
        <end position="770"/>
    </location>
</feature>
<sequence length="1959" mass="215275">MSARELGGLRASGARADPEGDGTRVVLLDGASARALMPDLKMEMSEEGFEASVFGVFTETTREGELEKAAASVVEAHERYWNLRPTTAADSYDVERDVNFEYEGETDEWDLARVTTAMAVSMDRADVLDTASMRRGEERLRSDASNVVAVDGVVGEPLRQALLDALTEVGYDHYEEPGPPESKWNRETRDGLEGDDGKSPPASWGLTSETLSEVMKSDAVRTFRARLAAMYPEYDIRTMPSDTLEPDGIPGSWGGSSICSAIGNAAVYGDMFNWHIDMDPSQLDPSAPWVERFGSYVNRERGRPLFVSAMVYLNPGPWPAAFDAETLFLDPGTGTGVFVRPQPGRVVIMDQDIVHRVSTPSQIAGLPRYSLVLKLCFFPKRTDEAQTMTIIREEWGAKTCRFGTAAGHRLRVSANASRIARDDRFARDASMTSTSSRPSRARRSACARALTSDAERFAVDALERSTEVDDRAEVERAETRARELRATLDALQEELDETYAETFGKITLVGEDGTERAFMEEAGSERGFRELNAREPEIAAAILREAERDAKSWLAFQKRAHALKAKRDRGRGELSDAESAIAVAKRGGVGFLSSPPMRSTKKLEKRDGVRKIVLLSGFESFNVALYKSSARDLKKRYPHVELLVFSDRDIENKRGEVEAALDGADVFFGSLLFDYDQVEWLRTRVEDIPLRFVFESALELMSCTSVGSFQMAAPGGQKAGPPPAVKAVLSKFGSGKEEDKLVGYLSFLKIGPKLLKFIPGDKARDLKNWLTVYSYWNAGGKENVEEAFAFLASEYLAPPGEEEKKTSFLSRLFTSSNAPRSPIETPALGLYHPQRERERMPYFETISSYLDWHARTRAHKVPAGAPRVAVLLYRKHVITKQPYLADLVESFEESGVLPIPIFINGVEAHTIVRDMLTSEHEQRMRSEGVIEVDSLKSDAAIVDAVVSTVGFPLVGGPAGSMEAGRQAEVAQGILGAKNIPYFVAAPLLIQDIASWVRSGVGGLQSTILYALPELDGAIDTVTLGGLCGDNIYLTRERVFALSNRLKQWHSLRNTKRDKRKLAVMMYGFPPGVGATGTAALLNVPSSLDNMLASLRAEGYDLGDEKELPSGESIIKALRVLEENATIMAGYDGAVSALEPMIQSGELPGVRVTGANVAPSELKKWLAFPKEWGPTEWGPIPYLPESDVLVKKMEAAWGPLENYIGLATAPGKGSVVTGLQIGNVFFGIQPALGVEGDPMRLLFERDLTPHPQYAAYYKWLQNDFKANAVVHFGMHGTVEWLPGSPLGNTSLSWSEQLLGAMPNVYVYAANNPSESIVAKRRGYGVIISHNVPPYGRAGLYKQTAQLRELLNEYRENPAENSALRASIFDMVNAAGLDSDCPFVDAQTNEKHRMTHELSESITQDQFDSYASDLYTYLGVLENRLFSEGLHALGKAPTQENMAQYLKAYFDNEIDENIIDEICKASDEESVDAIKARLEQTFNLSVPSSVSDAMQSDSAGATVGDKVSEAVEIRDLLAMNTEEIRGMHRALDGEWVPPAVGGDLLRDGKGVLPTGRNIHALDPYRMPSAAAAARGAAVADAILKQHQEATDGVYPESVSVNLWGLDAIKTKGESVGIVLQLVGARAVKEGTGRVVRYELIPLSEMNGRPRVDVLCNMSGIFRDSFANVVGLLDDLFVRAAEADEPIEMNFIRKHSQEMAADGIENTTARLFSNPPGDYGSMVNERVGTSGWEDSRELGDTWASRNSYSYGKGEERGTARPEVLQSLLRTTERVVQEIDSVEYGLTDIQEYYANTGALVAAAKAAKEDAGVKDPSVACSIVETFGKDVTPKDLDETLRMEYRTKLLNPRWATAMADQGSGGAYEISQRMTALVGWGATSGFAENWVYDGAHETYVEDEAMREKLRKSNPQAFRNVIKRMLEAAGRGMWDADEETLQNLRDMYSDVEDEMEGVKLSTTTRRTG</sequence>
<evidence type="ECO:0000256" key="8">
    <source>
        <dbReference type="ARBA" id="ARBA00023444"/>
    </source>
</evidence>
<dbReference type="Gene3D" id="2.60.120.620">
    <property type="entry name" value="q2cbj1_9rhob like domain"/>
    <property type="match status" value="1"/>
</dbReference>
<comment type="catalytic activity">
    <reaction evidence="9">
        <text>protoporphyrin IX + Mg(2+) + ATP + H2O = Mg-protoporphyrin IX + ADP + phosphate + 3 H(+)</text>
        <dbReference type="Rhea" id="RHEA:13961"/>
        <dbReference type="ChEBI" id="CHEBI:15377"/>
        <dbReference type="ChEBI" id="CHEBI:15378"/>
        <dbReference type="ChEBI" id="CHEBI:18420"/>
        <dbReference type="ChEBI" id="CHEBI:30616"/>
        <dbReference type="ChEBI" id="CHEBI:43474"/>
        <dbReference type="ChEBI" id="CHEBI:57306"/>
        <dbReference type="ChEBI" id="CHEBI:60492"/>
        <dbReference type="ChEBI" id="CHEBI:456216"/>
        <dbReference type="EC" id="6.6.1.1"/>
    </reaction>
</comment>
<keyword evidence="4" id="KW-0436">Ligase</keyword>
<feature type="coiled-coil region" evidence="10">
    <location>
        <begin position="474"/>
        <end position="501"/>
    </location>
</feature>
<feature type="region of interest" description="Disordered" evidence="11">
    <location>
        <begin position="1"/>
        <end position="21"/>
    </location>
</feature>
<evidence type="ECO:0000259" key="12">
    <source>
        <dbReference type="Pfam" id="PF02514"/>
    </source>
</evidence>
<dbReference type="CDD" id="cd10150">
    <property type="entry name" value="CobN_like"/>
    <property type="match status" value="1"/>
</dbReference>
<dbReference type="GO" id="GO:0015979">
    <property type="term" value="P:photosynthesis"/>
    <property type="evidence" value="ECO:0007669"/>
    <property type="project" value="UniProtKB-KW"/>
</dbReference>
<protein>
    <recommendedName>
        <fullName evidence="2">magnesium chelatase</fullName>
        <ecNumber evidence="2">6.6.1.1</ecNumber>
    </recommendedName>
</protein>
<keyword evidence="5" id="KW-0547">Nucleotide-binding</keyword>
<dbReference type="PANTHER" id="PTHR44119">
    <property type="entry name" value="MAGNESIUM-CHELATASE SUBUNIT CHLH, CHLOROPLASTIC"/>
    <property type="match status" value="1"/>
</dbReference>
<evidence type="ECO:0000259" key="13">
    <source>
        <dbReference type="Pfam" id="PF11965"/>
    </source>
</evidence>
<organism evidence="14">
    <name type="scientific">Ostreococcus tauri</name>
    <name type="common">Marine green alga</name>
    <dbReference type="NCBI Taxonomy" id="70448"/>
    <lineage>
        <taxon>Eukaryota</taxon>
        <taxon>Viridiplantae</taxon>
        <taxon>Chlorophyta</taxon>
        <taxon>Mamiellophyceae</taxon>
        <taxon>Mamiellales</taxon>
        <taxon>Bathycoccaceae</taxon>
        <taxon>Ostreococcus</taxon>
    </lineage>
</organism>
<evidence type="ECO:0000256" key="7">
    <source>
        <dbReference type="ARBA" id="ARBA00023171"/>
    </source>
</evidence>
<comment type="similarity">
    <text evidence="1">Belongs to the Mg-chelatase subunit H family.</text>
</comment>
<gene>
    <name evidence="14" type="ORF">BE221DRAFT_197888</name>
</gene>
<keyword evidence="10" id="KW-0175">Coiled coil</keyword>
<dbReference type="GO" id="GO:0015995">
    <property type="term" value="P:chlorophyll biosynthetic process"/>
    <property type="evidence" value="ECO:0007669"/>
    <property type="project" value="UniProtKB-KW"/>
</dbReference>